<protein>
    <submittedName>
        <fullName evidence="3">Nucleolar GTP-binding protein</fullName>
    </submittedName>
</protein>
<dbReference type="Pfam" id="PF08155">
    <property type="entry name" value="NOGCT"/>
    <property type="match status" value="1"/>
</dbReference>
<dbReference type="InterPro" id="IPR012973">
    <property type="entry name" value="NOG_C"/>
</dbReference>
<gene>
    <name evidence="3" type="ORF">ADUPG1_000120</name>
</gene>
<evidence type="ECO:0000313" key="4">
    <source>
        <dbReference type="Proteomes" id="UP001057375"/>
    </source>
</evidence>
<name>A0ABQ5K854_9EUKA</name>
<feature type="compositionally biased region" description="Basic and acidic residues" evidence="1">
    <location>
        <begin position="164"/>
        <end position="182"/>
    </location>
</feature>
<sequence>VHTLKDEQQELGVGKFDFDWREHHELENPEWVHDAVPEEYQGHNVADWIDPEIEKKLAALEEEEDRMIAEFKAKWDGGKAYASLKEWEKKYKRVKKAPEFTSTKVPAKAIKRRLRADTEYTALDTVAGEDVDVRKTLKQSSKIRQLRKRQTGRMLETGVKTASELKRIEKRDKRENRSRLREGQQGVTDKIIVDPKPKHLFSGKMGFKRDWI</sequence>
<organism evidence="3 4">
    <name type="scientific">Aduncisulcus paluster</name>
    <dbReference type="NCBI Taxonomy" id="2918883"/>
    <lineage>
        <taxon>Eukaryota</taxon>
        <taxon>Metamonada</taxon>
        <taxon>Carpediemonas-like organisms</taxon>
        <taxon>Aduncisulcus</taxon>
    </lineage>
</organism>
<feature type="non-terminal residue" evidence="3">
    <location>
        <position position="1"/>
    </location>
</feature>
<evidence type="ECO:0000256" key="1">
    <source>
        <dbReference type="SAM" id="MobiDB-lite"/>
    </source>
</evidence>
<reference evidence="3" key="1">
    <citation type="submission" date="2022-03" db="EMBL/GenBank/DDBJ databases">
        <title>Draft genome sequence of Aduncisulcus paluster, a free-living microaerophilic Fornicata.</title>
        <authorList>
            <person name="Yuyama I."/>
            <person name="Kume K."/>
            <person name="Tamura T."/>
            <person name="Inagaki Y."/>
            <person name="Hashimoto T."/>
        </authorList>
    </citation>
    <scope>NUCLEOTIDE SEQUENCE</scope>
    <source>
        <strain evidence="3">NY0171</strain>
    </source>
</reference>
<dbReference type="EMBL" id="BQXS01000037">
    <property type="protein sequence ID" value="GKT27649.1"/>
    <property type="molecule type" value="Genomic_DNA"/>
</dbReference>
<proteinExistence type="predicted"/>
<dbReference type="Proteomes" id="UP001057375">
    <property type="component" value="Unassembled WGS sequence"/>
</dbReference>
<evidence type="ECO:0000313" key="3">
    <source>
        <dbReference type="EMBL" id="GKT27649.1"/>
    </source>
</evidence>
<keyword evidence="4" id="KW-1185">Reference proteome</keyword>
<comment type="caution">
    <text evidence="3">The sequence shown here is derived from an EMBL/GenBank/DDBJ whole genome shotgun (WGS) entry which is preliminary data.</text>
</comment>
<evidence type="ECO:0000259" key="2">
    <source>
        <dbReference type="Pfam" id="PF08155"/>
    </source>
</evidence>
<feature type="region of interest" description="Disordered" evidence="1">
    <location>
        <begin position="164"/>
        <end position="189"/>
    </location>
</feature>
<feature type="domain" description="NOG C-terminal" evidence="2">
    <location>
        <begin position="3"/>
        <end position="53"/>
    </location>
</feature>
<accession>A0ABQ5K854</accession>